<gene>
    <name evidence="2" type="ORF">CYNAS_LOCUS11321</name>
</gene>
<feature type="chain" id="PRO_5041434790" evidence="1">
    <location>
        <begin position="20"/>
        <end position="68"/>
    </location>
</feature>
<accession>A0AA36GVZ7</accession>
<reference evidence="2" key="1">
    <citation type="submission" date="2023-07" db="EMBL/GenBank/DDBJ databases">
        <authorList>
            <consortium name="CYATHOMIX"/>
        </authorList>
    </citation>
    <scope>NUCLEOTIDE SEQUENCE</scope>
    <source>
        <strain evidence="2">N/A</strain>
    </source>
</reference>
<dbReference type="EMBL" id="CATQJL010000223">
    <property type="protein sequence ID" value="CAJ0599338.1"/>
    <property type="molecule type" value="Genomic_DNA"/>
</dbReference>
<sequence>MQFKSLFFLVLMVLAFAAARKLRNKECKLFCETYPTLYETGEECKEECRTFDTSMFGVEDNYEIVEFQ</sequence>
<proteinExistence type="predicted"/>
<dbReference type="Proteomes" id="UP001176961">
    <property type="component" value="Unassembled WGS sequence"/>
</dbReference>
<feature type="signal peptide" evidence="1">
    <location>
        <begin position="1"/>
        <end position="19"/>
    </location>
</feature>
<evidence type="ECO:0000313" key="3">
    <source>
        <dbReference type="Proteomes" id="UP001176961"/>
    </source>
</evidence>
<keyword evidence="1" id="KW-0732">Signal</keyword>
<evidence type="ECO:0000313" key="2">
    <source>
        <dbReference type="EMBL" id="CAJ0599338.1"/>
    </source>
</evidence>
<evidence type="ECO:0000256" key="1">
    <source>
        <dbReference type="SAM" id="SignalP"/>
    </source>
</evidence>
<keyword evidence="3" id="KW-1185">Reference proteome</keyword>
<dbReference type="AlphaFoldDB" id="A0AA36GVZ7"/>
<comment type="caution">
    <text evidence="2">The sequence shown here is derived from an EMBL/GenBank/DDBJ whole genome shotgun (WGS) entry which is preliminary data.</text>
</comment>
<name>A0AA36GVZ7_CYLNA</name>
<protein>
    <submittedName>
        <fullName evidence="2">Uncharacterized protein</fullName>
    </submittedName>
</protein>
<organism evidence="2 3">
    <name type="scientific">Cylicocyclus nassatus</name>
    <name type="common">Nematode worm</name>
    <dbReference type="NCBI Taxonomy" id="53992"/>
    <lineage>
        <taxon>Eukaryota</taxon>
        <taxon>Metazoa</taxon>
        <taxon>Ecdysozoa</taxon>
        <taxon>Nematoda</taxon>
        <taxon>Chromadorea</taxon>
        <taxon>Rhabditida</taxon>
        <taxon>Rhabditina</taxon>
        <taxon>Rhabditomorpha</taxon>
        <taxon>Strongyloidea</taxon>
        <taxon>Strongylidae</taxon>
        <taxon>Cylicocyclus</taxon>
    </lineage>
</organism>